<name>A0ABZ0NXR8_CERBT</name>
<proteinExistence type="predicted"/>
<dbReference type="PANTHER" id="PTHR40628">
    <property type="entry name" value="CHROMO DOMAIN-CONTAINING PROTEIN"/>
    <property type="match status" value="1"/>
</dbReference>
<evidence type="ECO:0000313" key="2">
    <source>
        <dbReference type="EMBL" id="WPB04389.1"/>
    </source>
</evidence>
<dbReference type="GeneID" id="90644528"/>
<keyword evidence="3" id="KW-1185">Reference proteome</keyword>
<feature type="domain" description="Retrovirus-related Pol polyprotein from transposon TNT 1-94-like beta-barrel" evidence="1">
    <location>
        <begin position="12"/>
        <end position="97"/>
    </location>
</feature>
<dbReference type="RefSeq" id="XP_065459208.1">
    <property type="nucleotide sequence ID" value="XM_065603136.1"/>
</dbReference>
<protein>
    <recommendedName>
        <fullName evidence="1">Retrovirus-related Pol polyprotein from transposon TNT 1-94-like beta-barrel domain-containing protein</fullName>
    </recommendedName>
</protein>
<dbReference type="PANTHER" id="PTHR40628:SF1">
    <property type="entry name" value="CHROMO DOMAIN-CONTAINING PROTEIN"/>
    <property type="match status" value="1"/>
</dbReference>
<organism evidence="2 3">
    <name type="scientific">Cercospora beticola</name>
    <name type="common">Sugarbeet leaf spot fungus</name>
    <dbReference type="NCBI Taxonomy" id="122368"/>
    <lineage>
        <taxon>Eukaryota</taxon>
        <taxon>Fungi</taxon>
        <taxon>Dikarya</taxon>
        <taxon>Ascomycota</taxon>
        <taxon>Pezizomycotina</taxon>
        <taxon>Dothideomycetes</taxon>
        <taxon>Dothideomycetidae</taxon>
        <taxon>Mycosphaerellales</taxon>
        <taxon>Mycosphaerellaceae</taxon>
        <taxon>Cercospora</taxon>
    </lineage>
</organism>
<evidence type="ECO:0000313" key="3">
    <source>
        <dbReference type="Proteomes" id="UP001302367"/>
    </source>
</evidence>
<dbReference type="InterPro" id="IPR054722">
    <property type="entry name" value="PolX-like_BBD"/>
</dbReference>
<sequence length="316" mass="36227">MAPSGPEYHTDWIWCRGSNVHIANHRNWFTSFKKIKSRIANPCCCEPGGEPSTFAVRGIGDVELNVVSCEKRTGPKSQKKLVLKDVLYAPDILCNVLGKPMLKTHYRDSRSSKKRSWLDDKAGAGAIILDHPLLPRLRLVGMNSRETCLREAPCSLDWRWSDKERAKWTPPRAPGWFDLTPEQETWIKPNYETEWRCLFLHDLRIDGFAQRLEGRCLMKHLMHKEAEAKPSEDQEEADDGTDLDELFSDMVEEDPCAHFLDHYFSKTQLDLIRKHYGHSGNLIRTLGLKPWSPGSSERAMEAVRSMEAKTRVPITA</sequence>
<reference evidence="2 3" key="1">
    <citation type="submission" date="2023-09" db="EMBL/GenBank/DDBJ databases">
        <title>Complete-Gapless Cercospora beticola genome.</title>
        <authorList>
            <person name="Wyatt N.A."/>
            <person name="Spanner R.E."/>
            <person name="Bolton M.D."/>
        </authorList>
    </citation>
    <scope>NUCLEOTIDE SEQUENCE [LARGE SCALE GENOMIC DNA]</scope>
    <source>
        <strain evidence="2">Cb09-40</strain>
    </source>
</reference>
<gene>
    <name evidence="2" type="ORF">RHO25_009035</name>
</gene>
<accession>A0ABZ0NXR8</accession>
<evidence type="ECO:0000259" key="1">
    <source>
        <dbReference type="Pfam" id="PF22936"/>
    </source>
</evidence>
<dbReference type="EMBL" id="CP134188">
    <property type="protein sequence ID" value="WPB04389.1"/>
    <property type="molecule type" value="Genomic_DNA"/>
</dbReference>
<dbReference type="Pfam" id="PF22936">
    <property type="entry name" value="Pol_BBD"/>
    <property type="match status" value="1"/>
</dbReference>
<dbReference type="Proteomes" id="UP001302367">
    <property type="component" value="Chromosome 5"/>
</dbReference>